<proteinExistence type="predicted"/>
<sequence>MSHPWHILSYPLASEKIALANVAEQLSSVEEGAIVVLPEYLAYTRDNSLLALEYLVDVCRTRKINVMTTLNLVPDNLPHAEPGRNYNVLTIVNRHGDVYTPQAKITPQSFERVQFEEKFPAMNVGDYTHLNRVTLDINGQEHTAFFVICSDIYSLLLGVQHIEHLKADYAIVPGNFGNKAERAVDRILRRFRDGGVFRTTIFSNPYQVLKDPSKAPLVQQATEYVERSEDEQVIPLTDWDRIQLFKENVAVYPDEFVPSFVHMTGLTIKDEGRLTVGLKRFATNVTIDTYSPIISL</sequence>
<dbReference type="AlphaFoldDB" id="A0A0U5AXD8"/>
<name>A0A0U5AXD8_9BACL</name>
<keyword evidence="2" id="KW-1185">Reference proteome</keyword>
<dbReference type="InterPro" id="IPR036526">
    <property type="entry name" value="C-N_Hydrolase_sf"/>
</dbReference>
<dbReference type="SUPFAM" id="SSF56317">
    <property type="entry name" value="Carbon-nitrogen hydrolase"/>
    <property type="match status" value="1"/>
</dbReference>
<dbReference type="Gene3D" id="3.60.110.10">
    <property type="entry name" value="Carbon-nitrogen hydrolase"/>
    <property type="match status" value="1"/>
</dbReference>
<accession>A0A0U5AXD8</accession>
<dbReference type="Proteomes" id="UP000217696">
    <property type="component" value="Chromosome"/>
</dbReference>
<dbReference type="EMBL" id="AP017312">
    <property type="protein sequence ID" value="BAU28401.1"/>
    <property type="molecule type" value="Genomic_DNA"/>
</dbReference>
<dbReference type="RefSeq" id="WP_096466159.1">
    <property type="nucleotide sequence ID" value="NZ_AP017312.1"/>
</dbReference>
<reference evidence="1 2" key="1">
    <citation type="submission" date="2015-12" db="EMBL/GenBank/DDBJ databases">
        <title>Genome sequence of Aneurinibacillus soli.</title>
        <authorList>
            <person name="Lee J.S."/>
            <person name="Lee K.C."/>
            <person name="Kim K.K."/>
            <person name="Lee B.W."/>
        </authorList>
    </citation>
    <scope>NUCLEOTIDE SEQUENCE [LARGE SCALE GENOMIC DNA]</scope>
    <source>
        <strain evidence="1 2">CB4</strain>
    </source>
</reference>
<protein>
    <submittedName>
        <fullName evidence="1">Uncharacterized protein</fullName>
    </submittedName>
</protein>
<dbReference type="KEGG" id="asoc:CB4_02575"/>
<evidence type="ECO:0000313" key="2">
    <source>
        <dbReference type="Proteomes" id="UP000217696"/>
    </source>
</evidence>
<organism evidence="1 2">
    <name type="scientific">Aneurinibacillus soli</name>
    <dbReference type="NCBI Taxonomy" id="1500254"/>
    <lineage>
        <taxon>Bacteria</taxon>
        <taxon>Bacillati</taxon>
        <taxon>Bacillota</taxon>
        <taxon>Bacilli</taxon>
        <taxon>Bacillales</taxon>
        <taxon>Paenibacillaceae</taxon>
        <taxon>Aneurinibacillus group</taxon>
        <taxon>Aneurinibacillus</taxon>
    </lineage>
</organism>
<dbReference type="OrthoDB" id="2679900at2"/>
<gene>
    <name evidence="1" type="ORF">CB4_02575</name>
</gene>
<evidence type="ECO:0000313" key="1">
    <source>
        <dbReference type="EMBL" id="BAU28401.1"/>
    </source>
</evidence>